<feature type="transmembrane region" description="Helical" evidence="1">
    <location>
        <begin position="6"/>
        <end position="29"/>
    </location>
</feature>
<reference evidence="2 3" key="1">
    <citation type="submission" date="2016-09" db="EMBL/GenBank/DDBJ databases">
        <authorList>
            <person name="Capua I."/>
            <person name="De Benedictis P."/>
            <person name="Joannis T."/>
            <person name="Lombin L.H."/>
            <person name="Cattoli G."/>
        </authorList>
    </citation>
    <scope>NUCLEOTIDE SEQUENCE [LARGE SCALE GENOMIC DNA]</scope>
    <source>
        <strain evidence="2 3">NIO-1002</strain>
    </source>
</reference>
<evidence type="ECO:0000313" key="3">
    <source>
        <dbReference type="Proteomes" id="UP000183203"/>
    </source>
</evidence>
<organism evidence="2 3">
    <name type="scientific">Microbacterium enclense</name>
    <dbReference type="NCBI Taxonomy" id="993073"/>
    <lineage>
        <taxon>Bacteria</taxon>
        <taxon>Bacillati</taxon>
        <taxon>Actinomycetota</taxon>
        <taxon>Actinomycetes</taxon>
        <taxon>Micrococcales</taxon>
        <taxon>Microbacteriaceae</taxon>
        <taxon>Microbacterium</taxon>
    </lineage>
</organism>
<dbReference type="Proteomes" id="UP000183203">
    <property type="component" value="Unassembled WGS sequence"/>
</dbReference>
<dbReference type="RefSeq" id="WP_139168070.1">
    <property type="nucleotide sequence ID" value="NZ_FMYG01000004.1"/>
</dbReference>
<accession>A0A1G6KDG3</accession>
<dbReference type="STRING" id="993073.AS029_08400"/>
<keyword evidence="1" id="KW-0812">Transmembrane</keyword>
<name>A0A1G6KDG3_9MICO</name>
<evidence type="ECO:0000313" key="2">
    <source>
        <dbReference type="EMBL" id="SDC29119.1"/>
    </source>
</evidence>
<protein>
    <submittedName>
        <fullName evidence="2">Uncharacterized protein</fullName>
    </submittedName>
</protein>
<dbReference type="OrthoDB" id="5078127at2"/>
<keyword evidence="1" id="KW-0472">Membrane</keyword>
<proteinExistence type="predicted"/>
<sequence length="141" mass="15338">MTEPQVWVLIGTFAAAVLGGMTFSTNLIMSSLSKVITANTDRLESRIDALRFETMSELQATGYRIDSLGTALNARIESVEAGLNAKIDSVEARLTAQMESVESRLRGDMESVESRLRGDMARIDADVTAIAKRAWTEPPAT</sequence>
<keyword evidence="1" id="KW-1133">Transmembrane helix</keyword>
<evidence type="ECO:0000256" key="1">
    <source>
        <dbReference type="SAM" id="Phobius"/>
    </source>
</evidence>
<dbReference type="EMBL" id="FMYG01000004">
    <property type="protein sequence ID" value="SDC29119.1"/>
    <property type="molecule type" value="Genomic_DNA"/>
</dbReference>
<gene>
    <name evidence="2" type="ORF">SAMN05216418_1943</name>
</gene>
<dbReference type="AlphaFoldDB" id="A0A1G6KDG3"/>
<dbReference type="Gene3D" id="1.20.120.20">
    <property type="entry name" value="Apolipoprotein"/>
    <property type="match status" value="1"/>
</dbReference>